<evidence type="ECO:0000313" key="2">
    <source>
        <dbReference type="RefSeq" id="XP_018483223.1"/>
    </source>
</evidence>
<dbReference type="OrthoDB" id="1076146at2759"/>
<dbReference type="AlphaFoldDB" id="A0A6J0NHD0"/>
<dbReference type="InterPro" id="IPR024768">
    <property type="entry name" value="Marf1"/>
</dbReference>
<reference evidence="2" key="2">
    <citation type="submission" date="2025-08" db="UniProtKB">
        <authorList>
            <consortium name="RefSeq"/>
        </authorList>
    </citation>
    <scope>IDENTIFICATION</scope>
    <source>
        <tissue evidence="2">Leaf</tissue>
    </source>
</reference>
<protein>
    <submittedName>
        <fullName evidence="2">Uncharacterized protein LOC108854212 isoform X1</fullName>
    </submittedName>
</protein>
<dbReference type="PANTHER" id="PTHR14379:SF39">
    <property type="entry name" value="NYN DOMAIN-CONTAINING PROTEIN"/>
    <property type="match status" value="1"/>
</dbReference>
<organism evidence="1 2">
    <name type="scientific">Raphanus sativus</name>
    <name type="common">Radish</name>
    <name type="synonym">Raphanus raphanistrum var. sativus</name>
    <dbReference type="NCBI Taxonomy" id="3726"/>
    <lineage>
        <taxon>Eukaryota</taxon>
        <taxon>Viridiplantae</taxon>
        <taxon>Streptophyta</taxon>
        <taxon>Embryophyta</taxon>
        <taxon>Tracheophyta</taxon>
        <taxon>Spermatophyta</taxon>
        <taxon>Magnoliopsida</taxon>
        <taxon>eudicotyledons</taxon>
        <taxon>Gunneridae</taxon>
        <taxon>Pentapetalae</taxon>
        <taxon>rosids</taxon>
        <taxon>malvids</taxon>
        <taxon>Brassicales</taxon>
        <taxon>Brassicaceae</taxon>
        <taxon>Brassiceae</taxon>
        <taxon>Raphanus</taxon>
    </lineage>
</organism>
<dbReference type="Proteomes" id="UP000504610">
    <property type="component" value="Chromosome 4"/>
</dbReference>
<dbReference type="KEGG" id="rsz:108854212"/>
<dbReference type="GO" id="GO:0005777">
    <property type="term" value="C:peroxisome"/>
    <property type="evidence" value="ECO:0007669"/>
    <property type="project" value="InterPro"/>
</dbReference>
<dbReference type="RefSeq" id="XP_018483223.1">
    <property type="nucleotide sequence ID" value="XM_018627721.2"/>
</dbReference>
<evidence type="ECO:0000313" key="1">
    <source>
        <dbReference type="Proteomes" id="UP000504610"/>
    </source>
</evidence>
<reference evidence="1" key="1">
    <citation type="journal article" date="2019" name="Database">
        <title>The radish genome database (RadishGD): an integrated information resource for radish genomics.</title>
        <authorList>
            <person name="Yu H.J."/>
            <person name="Baek S."/>
            <person name="Lee Y.J."/>
            <person name="Cho A."/>
            <person name="Mun J.H."/>
        </authorList>
    </citation>
    <scope>NUCLEOTIDE SEQUENCE [LARGE SCALE GENOMIC DNA]</scope>
    <source>
        <strain evidence="1">cv. WK10039</strain>
    </source>
</reference>
<keyword evidence="1" id="KW-1185">Reference proteome</keyword>
<accession>A0A6J0NHD0</accession>
<gene>
    <name evidence="2" type="primary">LOC108854212</name>
</gene>
<dbReference type="CDD" id="cd10910">
    <property type="entry name" value="PIN_limkain_b1_N_like"/>
    <property type="match status" value="1"/>
</dbReference>
<dbReference type="GO" id="GO:0010468">
    <property type="term" value="P:regulation of gene expression"/>
    <property type="evidence" value="ECO:0007669"/>
    <property type="project" value="InterPro"/>
</dbReference>
<dbReference type="GeneID" id="108854212"/>
<name>A0A6J0NHD0_RAPSA</name>
<sequence>MEYLRSVWLYPNVEEITSIASCNQGLRASADGKRQGLRDPKTGIFWNFADKHPSLDHLDQIKSALANEGHRCEVSIKAYCEGKNRVRPCFEHGSFSLQNRVSRDDGTFLELDTMLADILVWALHNPAPSNLMVISKIISHETELLRLLCDLESKGYSIFIAHAEEATPPMLPPGSLEWHLDELLAGRKPISRANYSRHKINMIQNDISRWSHDNHTGIFWNVEDYPVPGGLHPNIFICCLMETLSTGIKSVIVYGKKRNIAFYDHLSCGCSFPVTFVPSGDKDEGLIRK</sequence>
<dbReference type="PANTHER" id="PTHR14379">
    <property type="entry name" value="LIMKAIN B LKAP"/>
    <property type="match status" value="1"/>
</dbReference>
<proteinExistence type="predicted"/>